<proteinExistence type="predicted"/>
<dbReference type="EMBL" id="FJUY01000005">
    <property type="protein sequence ID" value="CZT18208.1"/>
    <property type="molecule type" value="Genomic_DNA"/>
</dbReference>
<feature type="region of interest" description="Disordered" evidence="1">
    <location>
        <begin position="226"/>
        <end position="247"/>
    </location>
</feature>
<keyword evidence="3" id="KW-1185">Reference proteome</keyword>
<reference evidence="2 3" key="1">
    <citation type="submission" date="2016-03" db="EMBL/GenBank/DDBJ databases">
        <authorList>
            <person name="Ploux O."/>
        </authorList>
    </citation>
    <scope>NUCLEOTIDE SEQUENCE [LARGE SCALE GENOMIC DNA]</scope>
    <source>
        <strain evidence="2 3">URUG2</strain>
    </source>
</reference>
<dbReference type="AlphaFoldDB" id="A0A2D3UTC4"/>
<feature type="region of interest" description="Disordered" evidence="1">
    <location>
        <begin position="375"/>
        <end position="408"/>
    </location>
</feature>
<evidence type="ECO:0000313" key="3">
    <source>
        <dbReference type="Proteomes" id="UP000225277"/>
    </source>
</evidence>
<name>A0A2D3UTC4_9PEZI</name>
<gene>
    <name evidence="2" type="ORF">RCC_04051</name>
</gene>
<accession>A0A2D3UTC4</accession>
<evidence type="ECO:0000313" key="2">
    <source>
        <dbReference type="EMBL" id="CZT18208.1"/>
    </source>
</evidence>
<dbReference type="GeneID" id="35599232"/>
<dbReference type="STRING" id="112498.A0A2D3UTC4"/>
<sequence>MSDPDNAFLAGLLEFASLPDSNGNSSSTPPAQTDTALHCGFCLKAKYKHQSSLDSHIQTCSRDQNFAARFWREAGWTRAGLEAGFTFQDGHPVVNPNRICQHCSKIFANPLEARKHLSAARCLSVRSRPDVPPTVLSGLWKCGFCERQPHYKNQSTLDDHVKLCAPRHGYKAKFWKEAGWGPDSRLGRGLDFKDGVATAKAERICQTCYSCCKSLVGLTRHLRSGQCPGEPDEKGQEPPPPPPSETIAHLARNGIVMKKYRPASPVPLVRTKELARPETNSSAPLRTTEKVKSSTMIPHSTDGVPPQSARKPLPASEGRFAESRRQKAASVSRHVETEETSSDFEFLSKLVNTEPSPAITELLIKIARAEPEARAIPKAPVRPRQKRIRESESAVASLSRKKAARDDG</sequence>
<dbReference type="RefSeq" id="XP_023625098.1">
    <property type="nucleotide sequence ID" value="XM_023769330.1"/>
</dbReference>
<evidence type="ECO:0000256" key="1">
    <source>
        <dbReference type="SAM" id="MobiDB-lite"/>
    </source>
</evidence>
<dbReference type="OrthoDB" id="5422613at2759"/>
<protein>
    <submittedName>
        <fullName evidence="2">Uncharacterized protein</fullName>
    </submittedName>
</protein>
<organism evidence="2 3">
    <name type="scientific">Ramularia collo-cygni</name>
    <dbReference type="NCBI Taxonomy" id="112498"/>
    <lineage>
        <taxon>Eukaryota</taxon>
        <taxon>Fungi</taxon>
        <taxon>Dikarya</taxon>
        <taxon>Ascomycota</taxon>
        <taxon>Pezizomycotina</taxon>
        <taxon>Dothideomycetes</taxon>
        <taxon>Dothideomycetidae</taxon>
        <taxon>Mycosphaerellales</taxon>
        <taxon>Mycosphaerellaceae</taxon>
        <taxon>Ramularia</taxon>
    </lineage>
</organism>
<dbReference type="Proteomes" id="UP000225277">
    <property type="component" value="Unassembled WGS sequence"/>
</dbReference>
<feature type="region of interest" description="Disordered" evidence="1">
    <location>
        <begin position="267"/>
        <end position="342"/>
    </location>
</feature>
<feature type="compositionally biased region" description="Basic residues" evidence="1">
    <location>
        <begin position="399"/>
        <end position="408"/>
    </location>
</feature>